<proteinExistence type="predicted"/>
<dbReference type="GO" id="GO:0010411">
    <property type="term" value="P:xyloglucan metabolic process"/>
    <property type="evidence" value="ECO:0007669"/>
    <property type="project" value="TreeGrafter"/>
</dbReference>
<dbReference type="Proteomes" id="UP000034048">
    <property type="component" value="Unassembled WGS sequence"/>
</dbReference>
<dbReference type="PANTHER" id="PTHR43739">
    <property type="entry name" value="XYLOGLUCANASE (EUROFUNG)"/>
    <property type="match status" value="1"/>
</dbReference>
<dbReference type="InterPro" id="IPR052025">
    <property type="entry name" value="Xyloglucanase_GH74"/>
</dbReference>
<dbReference type="EMBL" id="LBWS01000002">
    <property type="protein sequence ID" value="KKR15426.1"/>
    <property type="molecule type" value="Genomic_DNA"/>
</dbReference>
<protein>
    <recommendedName>
        <fullName evidence="3">Photosynthesis system II assembly factor Ycf48/Hcf136-like domain-containing protein</fullName>
    </recommendedName>
</protein>
<gene>
    <name evidence="1" type="ORF">UT42_C0002G0007</name>
</gene>
<evidence type="ECO:0008006" key="3">
    <source>
        <dbReference type="Google" id="ProtNLM"/>
    </source>
</evidence>
<evidence type="ECO:0000313" key="1">
    <source>
        <dbReference type="EMBL" id="KKR15426.1"/>
    </source>
</evidence>
<dbReference type="PANTHER" id="PTHR43739:SF5">
    <property type="entry name" value="EXO-ALPHA-SIALIDASE"/>
    <property type="match status" value="1"/>
</dbReference>
<dbReference type="AlphaFoldDB" id="A0A0G0NRK7"/>
<sequence>MMKKIIGLVIISLALSGCSLLGTQEQATGGGVFKTINAGASWDQASLIATASGSPLSFVALDVVSLATDPSDNKAVYFGSLRDGLLYSYNGAQTWSLATGMGARPIADIAVDPKDKCTIYVTSNNQIFKSTDCSRTWQEVYIDNQQNLLFTSIIVDHYDSANIFVANNRGDVIQSSDYGKSWMTLHNFKVGVRKLMMSPQDSRLLMAATTTGGLLRSRDQGRTWIDFAVLNKENYNNKKVRDLIPSTSQAGFWLLATEYGLYETVNDGDNWTEIKLLLPERRTMINGVALSHQTPKVIYYVTDYNFYSSVDGGVNWISRSLPTARRGWRLLVDAKDDKMVYLGVSQEQ</sequence>
<name>A0A0G0NRK7_9BACT</name>
<organism evidence="1 2">
    <name type="scientific">Candidatus Falkowbacteria bacterium GW2011_GWA2_39_24</name>
    <dbReference type="NCBI Taxonomy" id="1618634"/>
    <lineage>
        <taxon>Bacteria</taxon>
        <taxon>Candidatus Falkowiibacteriota</taxon>
    </lineage>
</organism>
<dbReference type="PROSITE" id="PS51257">
    <property type="entry name" value="PROKAR_LIPOPROTEIN"/>
    <property type="match status" value="1"/>
</dbReference>
<reference evidence="1 2" key="1">
    <citation type="journal article" date="2015" name="Nature">
        <title>rRNA introns, odd ribosomes, and small enigmatic genomes across a large radiation of phyla.</title>
        <authorList>
            <person name="Brown C.T."/>
            <person name="Hug L.A."/>
            <person name="Thomas B.C."/>
            <person name="Sharon I."/>
            <person name="Castelle C.J."/>
            <person name="Singh A."/>
            <person name="Wilkins M.J."/>
            <person name="Williams K.H."/>
            <person name="Banfield J.F."/>
        </authorList>
    </citation>
    <scope>NUCLEOTIDE SEQUENCE [LARGE SCALE GENOMIC DNA]</scope>
</reference>
<accession>A0A0G0NRK7</accession>
<dbReference type="InterPro" id="IPR015943">
    <property type="entry name" value="WD40/YVTN_repeat-like_dom_sf"/>
</dbReference>
<dbReference type="SUPFAM" id="SSF110296">
    <property type="entry name" value="Oligoxyloglucan reducing end-specific cellobiohydrolase"/>
    <property type="match status" value="1"/>
</dbReference>
<evidence type="ECO:0000313" key="2">
    <source>
        <dbReference type="Proteomes" id="UP000034048"/>
    </source>
</evidence>
<comment type="caution">
    <text evidence="1">The sequence shown here is derived from an EMBL/GenBank/DDBJ whole genome shotgun (WGS) entry which is preliminary data.</text>
</comment>
<dbReference type="Gene3D" id="2.130.10.10">
    <property type="entry name" value="YVTN repeat-like/Quinoprotein amine dehydrogenase"/>
    <property type="match status" value="2"/>
</dbReference>